<organism evidence="1 2">
    <name type="scientific">Azospirillum lipoferum (strain 4B)</name>
    <dbReference type="NCBI Taxonomy" id="862719"/>
    <lineage>
        <taxon>Bacteria</taxon>
        <taxon>Pseudomonadati</taxon>
        <taxon>Pseudomonadota</taxon>
        <taxon>Alphaproteobacteria</taxon>
        <taxon>Rhodospirillales</taxon>
        <taxon>Azospirillaceae</taxon>
        <taxon>Azospirillum</taxon>
    </lineage>
</organism>
<reference evidence="2" key="1">
    <citation type="journal article" date="2011" name="PLoS Genet.">
        <title>Azospirillum genomes reveal transition of bacteria from aquatic to terrestrial environments.</title>
        <authorList>
            <person name="Wisniewski-Dye F."/>
            <person name="Borziak K."/>
            <person name="Khalsa-Moyers G."/>
            <person name="Alexandre G."/>
            <person name="Sukharnikov L.O."/>
            <person name="Wuichet K."/>
            <person name="Hurst G.B."/>
            <person name="McDonald W.H."/>
            <person name="Robertson J.S."/>
            <person name="Barbe V."/>
            <person name="Calteau A."/>
            <person name="Rouy Z."/>
            <person name="Mangenot S."/>
            <person name="Prigent-Combaret C."/>
            <person name="Normand P."/>
            <person name="Boyer M."/>
            <person name="Siguier P."/>
            <person name="Dessaux Y."/>
            <person name="Elmerich C."/>
            <person name="Condemine G."/>
            <person name="Krishnen G."/>
            <person name="Kennedy I."/>
            <person name="Paterson A.H."/>
            <person name="Gonzalez V."/>
            <person name="Mavingui P."/>
            <person name="Zhulin I.B."/>
        </authorList>
    </citation>
    <scope>NUCLEOTIDE SEQUENCE [LARGE SCALE GENOMIC DNA]</scope>
    <source>
        <strain evidence="2">4B</strain>
    </source>
</reference>
<dbReference type="STRING" id="862719.AZOLI_1586"/>
<dbReference type="EMBL" id="FQ311868">
    <property type="protein sequence ID" value="CBS86881.1"/>
    <property type="molecule type" value="Genomic_DNA"/>
</dbReference>
<name>G7Z597_AZOL4</name>
<gene>
    <name evidence="1" type="ordered locus">AZOLI_1586</name>
</gene>
<evidence type="ECO:0000313" key="2">
    <source>
        <dbReference type="Proteomes" id="UP000005667"/>
    </source>
</evidence>
<dbReference type="HOGENOM" id="CLU_2614386_0_0_5"/>
<sequence>MTVRERSLIHINAAPPPKGIETLLSLTLPVYDCTGRSDERPVIFCPAAGFAVSVNGWRVCAAEPLSDDPLRHCLPTGA</sequence>
<keyword evidence="2" id="KW-1185">Reference proteome</keyword>
<dbReference type="Proteomes" id="UP000005667">
    <property type="component" value="Chromosome"/>
</dbReference>
<proteinExistence type="predicted"/>
<evidence type="ECO:0000313" key="1">
    <source>
        <dbReference type="EMBL" id="CBS86881.1"/>
    </source>
</evidence>
<dbReference type="AlphaFoldDB" id="G7Z597"/>
<protein>
    <submittedName>
        <fullName evidence="1">Uncharacterized protein</fullName>
    </submittedName>
</protein>
<dbReference type="KEGG" id="ali:AZOLI_1586"/>
<accession>G7Z597</accession>